<evidence type="ECO:0000256" key="3">
    <source>
        <dbReference type="ARBA" id="ARBA00022448"/>
    </source>
</evidence>
<dbReference type="PANTHER" id="PTHR13050">
    <property type="entry name" value="USE1-LIKE PROTEIN"/>
    <property type="match status" value="1"/>
</dbReference>
<dbReference type="Proteomes" id="UP000308768">
    <property type="component" value="Unassembled WGS sequence"/>
</dbReference>
<evidence type="ECO:0000256" key="7">
    <source>
        <dbReference type="ARBA" id="ARBA00022927"/>
    </source>
</evidence>
<dbReference type="GO" id="GO:0031201">
    <property type="term" value="C:SNARE complex"/>
    <property type="evidence" value="ECO:0007669"/>
    <property type="project" value="TreeGrafter"/>
</dbReference>
<keyword evidence="7" id="KW-0653">Protein transport</keyword>
<evidence type="ECO:0000256" key="10">
    <source>
        <dbReference type="SAM" id="Coils"/>
    </source>
</evidence>
<keyword evidence="5" id="KW-0256">Endoplasmic reticulum</keyword>
<evidence type="ECO:0000256" key="2">
    <source>
        <dbReference type="ARBA" id="ARBA00007891"/>
    </source>
</evidence>
<feature type="transmembrane region" description="Helical" evidence="12">
    <location>
        <begin position="279"/>
        <end position="303"/>
    </location>
</feature>
<evidence type="ECO:0000256" key="4">
    <source>
        <dbReference type="ARBA" id="ARBA00022692"/>
    </source>
</evidence>
<dbReference type="PANTHER" id="PTHR13050:SF7">
    <property type="entry name" value="VESICLE TRANSPORT PROTEIN USE1"/>
    <property type="match status" value="1"/>
</dbReference>
<feature type="region of interest" description="Disordered" evidence="11">
    <location>
        <begin position="157"/>
        <end position="198"/>
    </location>
</feature>
<keyword evidence="10" id="KW-0175">Coiled coil</keyword>
<dbReference type="GO" id="GO:0006890">
    <property type="term" value="P:retrograde vesicle-mediated transport, Golgi to endoplasmic reticulum"/>
    <property type="evidence" value="ECO:0007669"/>
    <property type="project" value="TreeGrafter"/>
</dbReference>
<dbReference type="OrthoDB" id="3231855at2759"/>
<evidence type="ECO:0000256" key="12">
    <source>
        <dbReference type="SAM" id="Phobius"/>
    </source>
</evidence>
<evidence type="ECO:0000313" key="13">
    <source>
        <dbReference type="EMBL" id="TKA67947.1"/>
    </source>
</evidence>
<organism evidence="13 14">
    <name type="scientific">Cryomyces minteri</name>
    <dbReference type="NCBI Taxonomy" id="331657"/>
    <lineage>
        <taxon>Eukaryota</taxon>
        <taxon>Fungi</taxon>
        <taxon>Dikarya</taxon>
        <taxon>Ascomycota</taxon>
        <taxon>Pezizomycotina</taxon>
        <taxon>Dothideomycetes</taxon>
        <taxon>Dothideomycetes incertae sedis</taxon>
        <taxon>Cryomyces</taxon>
    </lineage>
</organism>
<evidence type="ECO:0000256" key="5">
    <source>
        <dbReference type="ARBA" id="ARBA00022824"/>
    </source>
</evidence>
<dbReference type="AlphaFoldDB" id="A0A4U0WXK8"/>
<keyword evidence="9 12" id="KW-0472">Membrane</keyword>
<gene>
    <name evidence="13" type="ORF">B0A49_06041</name>
</gene>
<dbReference type="EMBL" id="NAJN01000863">
    <property type="protein sequence ID" value="TKA67947.1"/>
    <property type="molecule type" value="Genomic_DNA"/>
</dbReference>
<keyword evidence="4 12" id="KW-0812">Transmembrane</keyword>
<keyword evidence="14" id="KW-1185">Reference proteome</keyword>
<evidence type="ECO:0008006" key="15">
    <source>
        <dbReference type="Google" id="ProtNLM"/>
    </source>
</evidence>
<sequence length="308" mass="34111">MSKRSVPSPKTADSTQINLTRLLSRLEHSLLSADADPRLRKSNYERAKVGAKLEYARVLLLRLEHDSVGVKTQSRKQAIQTDLQSKRELIKRLNQRLYDLNQLDESDDDSEDAVSEDNGEDVLREFAPAVRDTSDTLDTEHDATIQNPALQAAAANLTSTLRSRTSQPSSTSTDRGATTSASLFPPGTSTATPSADPSLHQTETLLTHNRTEQEAITSSLLQMASALKSQSLKFSETLETADKEVLERALEGLDKSATGMEAAQGNMGRLRRMTEGRGWWGRMMMYAWIAGLWVVAFAIVFVMPKLRF</sequence>
<evidence type="ECO:0000256" key="8">
    <source>
        <dbReference type="ARBA" id="ARBA00022989"/>
    </source>
</evidence>
<evidence type="ECO:0000256" key="11">
    <source>
        <dbReference type="SAM" id="MobiDB-lite"/>
    </source>
</evidence>
<protein>
    <recommendedName>
        <fullName evidence="15">Synaptobrevin</fullName>
    </recommendedName>
</protein>
<feature type="compositionally biased region" description="Polar residues" evidence="11">
    <location>
        <begin position="174"/>
        <end position="198"/>
    </location>
</feature>
<evidence type="ECO:0000256" key="1">
    <source>
        <dbReference type="ARBA" id="ARBA00004163"/>
    </source>
</evidence>
<dbReference type="GO" id="GO:0005789">
    <property type="term" value="C:endoplasmic reticulum membrane"/>
    <property type="evidence" value="ECO:0007669"/>
    <property type="project" value="UniProtKB-SubCell"/>
</dbReference>
<dbReference type="GO" id="GO:0005484">
    <property type="term" value="F:SNAP receptor activity"/>
    <property type="evidence" value="ECO:0007669"/>
    <property type="project" value="TreeGrafter"/>
</dbReference>
<keyword evidence="3" id="KW-0813">Transport</keyword>
<feature type="coiled-coil region" evidence="10">
    <location>
        <begin position="76"/>
        <end position="103"/>
    </location>
</feature>
<proteinExistence type="inferred from homology"/>
<comment type="subcellular location">
    <subcellularLocation>
        <location evidence="1">Endoplasmic reticulum membrane</location>
        <topology evidence="1">Single-pass type IV membrane protein</topology>
    </subcellularLocation>
</comment>
<name>A0A4U0WXK8_9PEZI</name>
<dbReference type="InterPro" id="IPR019150">
    <property type="entry name" value="Vesicle_transport_protein_Use1"/>
</dbReference>
<accession>A0A4U0WXK8</accession>
<evidence type="ECO:0000256" key="6">
    <source>
        <dbReference type="ARBA" id="ARBA00022892"/>
    </source>
</evidence>
<keyword evidence="8 12" id="KW-1133">Transmembrane helix</keyword>
<comment type="caution">
    <text evidence="13">The sequence shown here is derived from an EMBL/GenBank/DDBJ whole genome shotgun (WGS) entry which is preliminary data.</text>
</comment>
<comment type="similarity">
    <text evidence="2">Belongs to the USE1 family.</text>
</comment>
<evidence type="ECO:0000313" key="14">
    <source>
        <dbReference type="Proteomes" id="UP000308768"/>
    </source>
</evidence>
<keyword evidence="6" id="KW-0931">ER-Golgi transport</keyword>
<feature type="compositionally biased region" description="Low complexity" evidence="11">
    <location>
        <begin position="157"/>
        <end position="173"/>
    </location>
</feature>
<reference evidence="13 14" key="1">
    <citation type="submission" date="2017-03" db="EMBL/GenBank/DDBJ databases">
        <title>Genomes of endolithic fungi from Antarctica.</title>
        <authorList>
            <person name="Coleine C."/>
            <person name="Masonjones S."/>
            <person name="Stajich J.E."/>
        </authorList>
    </citation>
    <scope>NUCLEOTIDE SEQUENCE [LARGE SCALE GENOMIC DNA]</scope>
    <source>
        <strain evidence="13 14">CCFEE 5187</strain>
    </source>
</reference>
<dbReference type="STRING" id="331657.A0A4U0WXK8"/>
<dbReference type="GO" id="GO:0015031">
    <property type="term" value="P:protein transport"/>
    <property type="evidence" value="ECO:0007669"/>
    <property type="project" value="UniProtKB-KW"/>
</dbReference>
<evidence type="ECO:0000256" key="9">
    <source>
        <dbReference type="ARBA" id="ARBA00023136"/>
    </source>
</evidence>